<dbReference type="InterPro" id="IPR003439">
    <property type="entry name" value="ABC_transporter-like_ATP-bd"/>
</dbReference>
<evidence type="ECO:0000256" key="3">
    <source>
        <dbReference type="ARBA" id="ARBA00022741"/>
    </source>
</evidence>
<dbReference type="GO" id="GO:0016887">
    <property type="term" value="F:ATP hydrolysis activity"/>
    <property type="evidence" value="ECO:0007669"/>
    <property type="project" value="InterPro"/>
</dbReference>
<dbReference type="SUPFAM" id="SSF52540">
    <property type="entry name" value="P-loop containing nucleoside triphosphate hydrolases"/>
    <property type="match status" value="1"/>
</dbReference>
<comment type="caution">
    <text evidence="7">The sequence shown here is derived from an EMBL/GenBank/DDBJ whole genome shotgun (WGS) entry which is preliminary data.</text>
</comment>
<dbReference type="RefSeq" id="WP_055123232.1">
    <property type="nucleotide sequence ID" value="NZ_LKST01000004.1"/>
</dbReference>
<keyword evidence="2" id="KW-0813">Transport</keyword>
<feature type="domain" description="ABC transporter" evidence="6">
    <location>
        <begin position="2"/>
        <end position="237"/>
    </location>
</feature>
<dbReference type="InterPro" id="IPR017871">
    <property type="entry name" value="ABC_transporter-like_CS"/>
</dbReference>
<sequence>MITFERVSKRYPDGSLAVEDFSLHVPTGHIVSLVGSSGSGKTTLLRMVNRMAEPTAGRVLVSGADVRSRPAVQLRRGIGYVLQSGGLLPHKTVVDNIAAVPRLTGVPRPQARLRAEELMEKMGLDPSLSRRYPHQLSGGQQQRVGVARALAADPAIVLMDEPFGAVDPIVRRELQEQLLRLQADLNKTILLVTHDMDEALRLSNTVVILDKPGRIVRQGSPAEILARPGSDFVRRFLGTAASNTRLTVHDVEGSRVVTDPQGIPVGVLEA</sequence>
<dbReference type="PANTHER" id="PTHR43117:SF4">
    <property type="entry name" value="OSMOPROTECTANT IMPORT ATP-BINDING PROTEIN OSMV"/>
    <property type="match status" value="1"/>
</dbReference>
<dbReference type="AlphaFoldDB" id="A0A0Q0YL54"/>
<keyword evidence="3" id="KW-0547">Nucleotide-binding</keyword>
<dbReference type="EC" id="7.6.2.9" evidence="5"/>
<dbReference type="Proteomes" id="UP000050517">
    <property type="component" value="Unassembled WGS sequence"/>
</dbReference>
<proteinExistence type="inferred from homology"/>
<dbReference type="SMART" id="SM00382">
    <property type="entry name" value="AAA"/>
    <property type="match status" value="1"/>
</dbReference>
<evidence type="ECO:0000313" key="8">
    <source>
        <dbReference type="Proteomes" id="UP000050517"/>
    </source>
</evidence>
<dbReference type="PROSITE" id="PS00211">
    <property type="entry name" value="ABC_TRANSPORTER_1"/>
    <property type="match status" value="1"/>
</dbReference>
<evidence type="ECO:0000256" key="4">
    <source>
        <dbReference type="ARBA" id="ARBA00022840"/>
    </source>
</evidence>
<dbReference type="InterPro" id="IPR027417">
    <property type="entry name" value="P-loop_NTPase"/>
</dbReference>
<keyword evidence="4 7" id="KW-0067">ATP-binding</keyword>
<dbReference type="Pfam" id="PF00005">
    <property type="entry name" value="ABC_tran"/>
    <property type="match status" value="1"/>
</dbReference>
<dbReference type="PATRIC" id="fig|1544416.3.peg.2167"/>
<dbReference type="InterPro" id="IPR003593">
    <property type="entry name" value="AAA+_ATPase"/>
</dbReference>
<comment type="similarity">
    <text evidence="1">Belongs to the ABC transporter superfamily.</text>
</comment>
<evidence type="ECO:0000256" key="1">
    <source>
        <dbReference type="ARBA" id="ARBA00005417"/>
    </source>
</evidence>
<dbReference type="PROSITE" id="PS50893">
    <property type="entry name" value="ABC_TRANSPORTER_2"/>
    <property type="match status" value="1"/>
</dbReference>
<dbReference type="STRING" id="1544416.Cocul_02172"/>
<organism evidence="7 8">
    <name type="scientific">Corynebacterium oculi</name>
    <dbReference type="NCBI Taxonomy" id="1544416"/>
    <lineage>
        <taxon>Bacteria</taxon>
        <taxon>Bacillati</taxon>
        <taxon>Actinomycetota</taxon>
        <taxon>Actinomycetes</taxon>
        <taxon>Mycobacteriales</taxon>
        <taxon>Corynebacteriaceae</taxon>
        <taxon>Corynebacterium</taxon>
    </lineage>
</organism>
<dbReference type="Gene3D" id="3.40.50.300">
    <property type="entry name" value="P-loop containing nucleotide triphosphate hydrolases"/>
    <property type="match status" value="1"/>
</dbReference>
<dbReference type="GO" id="GO:0015418">
    <property type="term" value="F:ABC-type quaternary ammonium compound transporting activity"/>
    <property type="evidence" value="ECO:0007669"/>
    <property type="project" value="UniProtKB-EC"/>
</dbReference>
<evidence type="ECO:0000256" key="2">
    <source>
        <dbReference type="ARBA" id="ARBA00022448"/>
    </source>
</evidence>
<evidence type="ECO:0000313" key="7">
    <source>
        <dbReference type="EMBL" id="KQB83199.1"/>
    </source>
</evidence>
<dbReference type="PANTHER" id="PTHR43117">
    <property type="entry name" value="OSMOPROTECTANT IMPORT ATP-BINDING PROTEIN OSMV"/>
    <property type="match status" value="1"/>
</dbReference>
<evidence type="ECO:0000256" key="5">
    <source>
        <dbReference type="ARBA" id="ARBA00066388"/>
    </source>
</evidence>
<dbReference type="EMBL" id="LKST01000004">
    <property type="protein sequence ID" value="KQB83199.1"/>
    <property type="molecule type" value="Genomic_DNA"/>
</dbReference>
<keyword evidence="8" id="KW-1185">Reference proteome</keyword>
<accession>A0A0Q0YL54</accession>
<dbReference type="GO" id="GO:0005524">
    <property type="term" value="F:ATP binding"/>
    <property type="evidence" value="ECO:0007669"/>
    <property type="project" value="UniProtKB-KW"/>
</dbReference>
<protein>
    <recommendedName>
        <fullName evidence="5">ABC-type quaternary amine transporter</fullName>
        <ecNumber evidence="5">7.6.2.9</ecNumber>
    </recommendedName>
</protein>
<reference evidence="7 8" key="1">
    <citation type="submission" date="2015-10" db="EMBL/GenBank/DDBJ databases">
        <title>Corynebacteirum lowii and Corynebacterium oculi species nova, derived from human clinical disease and and emended description of Corynebacterium mastiditis.</title>
        <authorList>
            <person name="Bernard K."/>
            <person name="Pacheco A.L."/>
            <person name="Mcdougall C."/>
            <person name="Burtx T."/>
            <person name="Weibe D."/>
            <person name="Tyler S."/>
            <person name="Olson A.B."/>
            <person name="Cnockaert M."/>
            <person name="Eguchi H."/>
            <person name="Kuwahara T."/>
            <person name="Nakayama-Imaohji H."/>
            <person name="Boudewijins M."/>
            <person name="Van Hoecke F."/>
            <person name="Bernier A.-M."/>
            <person name="Vandamme P."/>
        </authorList>
    </citation>
    <scope>NUCLEOTIDE SEQUENCE [LARGE SCALE GENOMIC DNA]</scope>
    <source>
        <strain evidence="7 8">NML 130210</strain>
    </source>
</reference>
<name>A0A0Q0YL54_9CORY</name>
<evidence type="ECO:0000259" key="6">
    <source>
        <dbReference type="PROSITE" id="PS50893"/>
    </source>
</evidence>
<gene>
    <name evidence="7" type="primary">opuBA</name>
    <name evidence="7" type="ORF">Cocul_02172</name>
</gene>
<dbReference type="OrthoDB" id="9802264at2"/>
<dbReference type="FunFam" id="3.40.50.300:FF:000425">
    <property type="entry name" value="Probable ABC transporter, ATP-binding subunit"/>
    <property type="match status" value="1"/>
</dbReference>